<accession>A0A8B8B627</accession>
<dbReference type="OrthoDB" id="6147390at2759"/>
<evidence type="ECO:0000313" key="5">
    <source>
        <dbReference type="RefSeq" id="XP_022298870.1"/>
    </source>
</evidence>
<dbReference type="Proteomes" id="UP000694844">
    <property type="component" value="Chromosome 8"/>
</dbReference>
<organism evidence="4 5">
    <name type="scientific">Crassostrea virginica</name>
    <name type="common">Eastern oyster</name>
    <dbReference type="NCBI Taxonomy" id="6565"/>
    <lineage>
        <taxon>Eukaryota</taxon>
        <taxon>Metazoa</taxon>
        <taxon>Spiralia</taxon>
        <taxon>Lophotrochozoa</taxon>
        <taxon>Mollusca</taxon>
        <taxon>Bivalvia</taxon>
        <taxon>Autobranchia</taxon>
        <taxon>Pteriomorphia</taxon>
        <taxon>Ostreida</taxon>
        <taxon>Ostreoidea</taxon>
        <taxon>Ostreidae</taxon>
        <taxon>Crassostrea</taxon>
    </lineage>
</organism>
<feature type="domain" description="SWIM-type" evidence="3">
    <location>
        <begin position="20"/>
        <end position="51"/>
    </location>
</feature>
<name>A0A8B8B627_CRAVI</name>
<sequence length="236" mass="26706">MLDDCSQEHCYSKCKNLPCVNLCYHMYKCTCIDYSNGYICKHIHKIHSISKVTQMNVNDSQEDGDLQFCHSEADQPSKTQRNTSEIQLERFDNLLKELGEQVKIPEVKKYRLSTLIKSLESLISGNKACMKIQDEKPRKLKVAERIAGNANNVLQPRFSKTIKKTGRPRKAPLRKPTEEEIRNLLSNDDQRSSPGQDAAATPSLGSVAPYPPLRLVPSRGQLPLHHENDGSQNVFS</sequence>
<protein>
    <submittedName>
        <fullName evidence="5">Uncharacterized protein LOC111107804</fullName>
    </submittedName>
</protein>
<evidence type="ECO:0000259" key="3">
    <source>
        <dbReference type="PROSITE" id="PS50966"/>
    </source>
</evidence>
<dbReference type="PROSITE" id="PS50966">
    <property type="entry name" value="ZF_SWIM"/>
    <property type="match status" value="1"/>
</dbReference>
<gene>
    <name evidence="5" type="primary">LOC111107804</name>
</gene>
<feature type="compositionally biased region" description="Polar residues" evidence="2">
    <location>
        <begin position="185"/>
        <end position="195"/>
    </location>
</feature>
<dbReference type="GO" id="GO:0008270">
    <property type="term" value="F:zinc ion binding"/>
    <property type="evidence" value="ECO:0007669"/>
    <property type="project" value="UniProtKB-KW"/>
</dbReference>
<keyword evidence="1" id="KW-0479">Metal-binding</keyword>
<evidence type="ECO:0000256" key="2">
    <source>
        <dbReference type="SAM" id="MobiDB-lite"/>
    </source>
</evidence>
<keyword evidence="4" id="KW-1185">Reference proteome</keyword>
<evidence type="ECO:0000313" key="4">
    <source>
        <dbReference type="Proteomes" id="UP000694844"/>
    </source>
</evidence>
<keyword evidence="1" id="KW-0863">Zinc-finger</keyword>
<feature type="region of interest" description="Disordered" evidence="2">
    <location>
        <begin position="185"/>
        <end position="236"/>
    </location>
</feature>
<evidence type="ECO:0000256" key="1">
    <source>
        <dbReference type="PROSITE-ProRule" id="PRU00325"/>
    </source>
</evidence>
<dbReference type="InterPro" id="IPR007527">
    <property type="entry name" value="Znf_SWIM"/>
</dbReference>
<dbReference type="RefSeq" id="XP_022298870.1">
    <property type="nucleotide sequence ID" value="XM_022443162.1"/>
</dbReference>
<dbReference type="AlphaFoldDB" id="A0A8B8B627"/>
<keyword evidence="1" id="KW-0862">Zinc</keyword>
<proteinExistence type="predicted"/>
<dbReference type="GeneID" id="111107804"/>
<dbReference type="KEGG" id="cvn:111107804"/>
<reference evidence="5" key="1">
    <citation type="submission" date="2025-08" db="UniProtKB">
        <authorList>
            <consortium name="RefSeq"/>
        </authorList>
    </citation>
    <scope>IDENTIFICATION</scope>
    <source>
        <tissue evidence="5">Whole sample</tissue>
    </source>
</reference>